<keyword evidence="3" id="KW-0325">Glycoprotein</keyword>
<evidence type="ECO:0000313" key="6">
    <source>
        <dbReference type="Proteomes" id="UP000507470"/>
    </source>
</evidence>
<accession>A0A6J8AEJ5</accession>
<dbReference type="AlphaFoldDB" id="A0A6J8AEJ5"/>
<protein>
    <submittedName>
        <fullName evidence="5">PXDN</fullName>
        <ecNumber evidence="5">1.11.1.7</ecNumber>
    </submittedName>
</protein>
<proteinExistence type="predicted"/>
<dbReference type="InterPro" id="IPR019791">
    <property type="entry name" value="Haem_peroxidase_animal"/>
</dbReference>
<dbReference type="EMBL" id="CACVKT020001221">
    <property type="protein sequence ID" value="CAC5366251.1"/>
    <property type="molecule type" value="Genomic_DNA"/>
</dbReference>
<evidence type="ECO:0000256" key="2">
    <source>
        <dbReference type="ARBA" id="ARBA00022525"/>
    </source>
</evidence>
<dbReference type="GO" id="GO:0046872">
    <property type="term" value="F:metal ion binding"/>
    <property type="evidence" value="ECO:0007669"/>
    <property type="project" value="UniProtKB-KW"/>
</dbReference>
<gene>
    <name evidence="5" type="ORF">MCOR_6623</name>
</gene>
<dbReference type="GO" id="GO:0005576">
    <property type="term" value="C:extracellular region"/>
    <property type="evidence" value="ECO:0007669"/>
    <property type="project" value="UniProtKB-SubCell"/>
</dbReference>
<keyword evidence="4" id="KW-0408">Iron</keyword>
<dbReference type="InterPro" id="IPR010255">
    <property type="entry name" value="Haem_peroxidase_sf"/>
</dbReference>
<keyword evidence="5" id="KW-0560">Oxidoreductase</keyword>
<feature type="binding site" description="axial binding residue" evidence="4">
    <location>
        <position position="285"/>
    </location>
    <ligand>
        <name>heme b</name>
        <dbReference type="ChEBI" id="CHEBI:60344"/>
    </ligand>
    <ligandPart>
        <name>Fe</name>
        <dbReference type="ChEBI" id="CHEBI:18248"/>
    </ligandPart>
</feature>
<dbReference type="OrthoDB" id="823504at2759"/>
<organism evidence="5 6">
    <name type="scientific">Mytilus coruscus</name>
    <name type="common">Sea mussel</name>
    <dbReference type="NCBI Taxonomy" id="42192"/>
    <lineage>
        <taxon>Eukaryota</taxon>
        <taxon>Metazoa</taxon>
        <taxon>Spiralia</taxon>
        <taxon>Lophotrochozoa</taxon>
        <taxon>Mollusca</taxon>
        <taxon>Bivalvia</taxon>
        <taxon>Autobranchia</taxon>
        <taxon>Pteriomorphia</taxon>
        <taxon>Mytilida</taxon>
        <taxon>Mytiloidea</taxon>
        <taxon>Mytilidae</taxon>
        <taxon>Mytilinae</taxon>
        <taxon>Mytilus</taxon>
    </lineage>
</organism>
<dbReference type="GO" id="GO:0020037">
    <property type="term" value="F:heme binding"/>
    <property type="evidence" value="ECO:0007669"/>
    <property type="project" value="InterPro"/>
</dbReference>
<keyword evidence="6" id="KW-1185">Reference proteome</keyword>
<dbReference type="GO" id="GO:0140825">
    <property type="term" value="F:lactoperoxidase activity"/>
    <property type="evidence" value="ECO:0007669"/>
    <property type="project" value="UniProtKB-EC"/>
</dbReference>
<dbReference type="Proteomes" id="UP000507470">
    <property type="component" value="Unassembled WGS sequence"/>
</dbReference>
<dbReference type="SUPFAM" id="SSF48113">
    <property type="entry name" value="Heme-dependent peroxidases"/>
    <property type="match status" value="1"/>
</dbReference>
<dbReference type="Gene3D" id="1.10.640.10">
    <property type="entry name" value="Haem peroxidase domain superfamily, animal type"/>
    <property type="match status" value="3"/>
</dbReference>
<keyword evidence="4" id="KW-0479">Metal-binding</keyword>
<keyword evidence="2" id="KW-0964">Secreted</keyword>
<dbReference type="PANTHER" id="PTHR11475">
    <property type="entry name" value="OXIDASE/PEROXIDASE"/>
    <property type="match status" value="1"/>
</dbReference>
<dbReference type="EC" id="1.11.1.7" evidence="5"/>
<name>A0A6J8AEJ5_MYTCO</name>
<evidence type="ECO:0000313" key="5">
    <source>
        <dbReference type="EMBL" id="CAC5366251.1"/>
    </source>
</evidence>
<keyword evidence="4" id="KW-0349">Heme</keyword>
<dbReference type="GO" id="GO:0006979">
    <property type="term" value="P:response to oxidative stress"/>
    <property type="evidence" value="ECO:0007669"/>
    <property type="project" value="InterPro"/>
</dbReference>
<evidence type="ECO:0000256" key="1">
    <source>
        <dbReference type="ARBA" id="ARBA00004613"/>
    </source>
</evidence>
<dbReference type="PROSITE" id="PS50292">
    <property type="entry name" value="PEROXIDASE_3"/>
    <property type="match status" value="1"/>
</dbReference>
<evidence type="ECO:0000256" key="4">
    <source>
        <dbReference type="PIRSR" id="PIRSR619791-2"/>
    </source>
</evidence>
<dbReference type="InterPro" id="IPR037120">
    <property type="entry name" value="Haem_peroxidase_sf_animal"/>
</dbReference>
<sequence length="434" mass="49338">MYAKFSSRREALNFMEAIGYAGDMVTTATAKYAERNEGAFPDRNEFSRQMAPYCPIRSPVCNRNDLYRTADGSCNNILNPLWGASLTTQARFLLPAYGDRFNLGLLPRIKSVTILPLQSPREISNALFNTGKSPPRSSKFTIASTHFGQFVDHDFISTPILKGKTECFSFRTAPGDFTTTCMAFVGSDVGVEPGCFPGDNRPAEVPMLTVNHIIFLSKHNNIVESLRSLGWTDGEQLYQEAKRSLQEYINISYILSTCHLFLEMKEYTNLDFGVLRLAAAYRFGHSLVGSFVESFNEDFTPLNKNPMEDHFFSTRSIRNFDERFGPDAISRWMTTQFKSRSDRFLTPSVRNRLFQTMPKNGFDLSALNIQRAQLQQIKKQTLSALYCRTMPVNTMPESAFESPLAGKKRIPCQLFPGLDFKPWDKAYTYYKETL</sequence>
<comment type="subcellular location">
    <subcellularLocation>
        <location evidence="1">Secreted</location>
    </subcellularLocation>
</comment>
<keyword evidence="5" id="KW-0575">Peroxidase</keyword>
<reference evidence="5 6" key="1">
    <citation type="submission" date="2020-06" db="EMBL/GenBank/DDBJ databases">
        <authorList>
            <person name="Li R."/>
            <person name="Bekaert M."/>
        </authorList>
    </citation>
    <scope>NUCLEOTIDE SEQUENCE [LARGE SCALE GENOMIC DNA]</scope>
    <source>
        <strain evidence="6">wild</strain>
    </source>
</reference>
<dbReference type="PANTHER" id="PTHR11475:SF4">
    <property type="entry name" value="CHORION PEROXIDASE"/>
    <property type="match status" value="1"/>
</dbReference>
<evidence type="ECO:0000256" key="3">
    <source>
        <dbReference type="ARBA" id="ARBA00023180"/>
    </source>
</evidence>
<dbReference type="Pfam" id="PF03098">
    <property type="entry name" value="An_peroxidase"/>
    <property type="match status" value="2"/>
</dbReference>